<evidence type="ECO:0000256" key="2">
    <source>
        <dbReference type="ARBA" id="ARBA00023015"/>
    </source>
</evidence>
<dbReference type="SUPFAM" id="SSF46785">
    <property type="entry name" value="Winged helix' DNA-binding domain"/>
    <property type="match status" value="1"/>
</dbReference>
<gene>
    <name evidence="9" type="ORF">AUF17_19030</name>
    <name evidence="8" type="ORF">EK398_22680</name>
    <name evidence="6" type="ORF">P7D43_05195</name>
    <name evidence="7" type="ORF">P7D79_13985</name>
</gene>
<evidence type="ECO:0000313" key="6">
    <source>
        <dbReference type="EMBL" id="MDT2401761.1"/>
    </source>
</evidence>
<dbReference type="PRINTS" id="PR00035">
    <property type="entry name" value="HTHGNTR"/>
</dbReference>
<dbReference type="EMBL" id="JARPWY010000041">
    <property type="protein sequence ID" value="MDT2515332.1"/>
    <property type="molecule type" value="Genomic_DNA"/>
</dbReference>
<dbReference type="EMBL" id="RYZS01000002">
    <property type="protein sequence ID" value="RVU93231.1"/>
    <property type="molecule type" value="Genomic_DNA"/>
</dbReference>
<dbReference type="EMBL" id="PDXQ01000002">
    <property type="protein sequence ID" value="TRZ28803.1"/>
    <property type="molecule type" value="Genomic_DNA"/>
</dbReference>
<evidence type="ECO:0000256" key="3">
    <source>
        <dbReference type="ARBA" id="ARBA00023125"/>
    </source>
</evidence>
<dbReference type="Gene3D" id="1.10.10.10">
    <property type="entry name" value="Winged helix-like DNA-binding domain superfamily/Winged helix DNA-binding domain"/>
    <property type="match status" value="1"/>
</dbReference>
<proteinExistence type="predicted"/>
<dbReference type="PROSITE" id="PS50949">
    <property type="entry name" value="HTH_GNTR"/>
    <property type="match status" value="1"/>
</dbReference>
<evidence type="ECO:0000313" key="7">
    <source>
        <dbReference type="EMBL" id="MDT2515332.1"/>
    </source>
</evidence>
<dbReference type="Pfam" id="PF07702">
    <property type="entry name" value="UTRA"/>
    <property type="match status" value="1"/>
</dbReference>
<dbReference type="SUPFAM" id="SSF64288">
    <property type="entry name" value="Chorismate lyase-like"/>
    <property type="match status" value="1"/>
</dbReference>
<dbReference type="Proteomes" id="UP000288388">
    <property type="component" value="Unassembled WGS sequence"/>
</dbReference>
<dbReference type="InterPro" id="IPR050679">
    <property type="entry name" value="Bact_HTH_transcr_reg"/>
</dbReference>
<reference evidence="9 11" key="1">
    <citation type="submission" date="2017-10" db="EMBL/GenBank/DDBJ databases">
        <title>FDA dAtabase for Regulatory Grade micrObial Sequences (FDA-ARGOS): Supporting development and validation of Infectious Disease Dx tests.</title>
        <authorList>
            <person name="Campos J."/>
            <person name="Goldberg B."/>
            <person name="Tallon L.J."/>
            <person name="Sadzewicz L."/>
            <person name="Sengamalay N."/>
            <person name="Ott S."/>
            <person name="Godinez A."/>
            <person name="Nagaraj S."/>
            <person name="Vyas G."/>
            <person name="Aluvathingal J."/>
            <person name="Nadendla S."/>
            <person name="Geyer C."/>
            <person name="Nandy P."/>
            <person name="Hobson J."/>
            <person name="Sichtig H."/>
        </authorList>
    </citation>
    <scope>NUCLEOTIDE SEQUENCE [LARGE SCALE GENOMIC DNA]</scope>
    <source>
        <strain evidence="9 11">FDAARGOS_185</strain>
    </source>
</reference>
<dbReference type="InterPro" id="IPR000524">
    <property type="entry name" value="Tscrpt_reg_HTH_GntR"/>
</dbReference>
<dbReference type="FunFam" id="3.40.1410.10:FF:000008">
    <property type="entry name" value="Transcriptional regulator, GntR family"/>
    <property type="match status" value="1"/>
</dbReference>
<evidence type="ECO:0000313" key="12">
    <source>
        <dbReference type="Proteomes" id="UP001264335"/>
    </source>
</evidence>
<keyword evidence="3" id="KW-0238">DNA-binding</keyword>
<dbReference type="Proteomes" id="UP000316316">
    <property type="component" value="Unassembled WGS sequence"/>
</dbReference>
<evidence type="ECO:0000313" key="10">
    <source>
        <dbReference type="Proteomes" id="UP000288388"/>
    </source>
</evidence>
<evidence type="ECO:0000313" key="11">
    <source>
        <dbReference type="Proteomes" id="UP000316316"/>
    </source>
</evidence>
<dbReference type="PANTHER" id="PTHR44846:SF5">
    <property type="entry name" value="HTH-TYPE TRANSCRIPTIONAL REGULATOR GMUR"/>
    <property type="match status" value="1"/>
</dbReference>
<protein>
    <submittedName>
        <fullName evidence="8">GntR family transcriptional regulator</fullName>
    </submittedName>
</protein>
<dbReference type="GO" id="GO:0045892">
    <property type="term" value="P:negative regulation of DNA-templated transcription"/>
    <property type="evidence" value="ECO:0007669"/>
    <property type="project" value="TreeGrafter"/>
</dbReference>
<dbReference type="RefSeq" id="WP_016178743.1">
    <property type="nucleotide sequence ID" value="NZ_CAAKNX010000186.1"/>
</dbReference>
<dbReference type="Proteomes" id="UP001260773">
    <property type="component" value="Unassembled WGS sequence"/>
</dbReference>
<evidence type="ECO:0000256" key="4">
    <source>
        <dbReference type="ARBA" id="ARBA00023163"/>
    </source>
</evidence>
<dbReference type="CDD" id="cd07377">
    <property type="entry name" value="WHTH_GntR"/>
    <property type="match status" value="1"/>
</dbReference>
<dbReference type="PANTHER" id="PTHR44846">
    <property type="entry name" value="MANNOSYL-D-GLYCERATE TRANSPORT/METABOLISM SYSTEM REPRESSOR MNGR-RELATED"/>
    <property type="match status" value="1"/>
</dbReference>
<feature type="domain" description="HTH gntR-type" evidence="5">
    <location>
        <begin position="1"/>
        <end position="69"/>
    </location>
</feature>
<dbReference type="EMBL" id="JARPWH010000011">
    <property type="protein sequence ID" value="MDT2401761.1"/>
    <property type="molecule type" value="Genomic_DNA"/>
</dbReference>
<name>A0A437UI48_ENTAV</name>
<accession>A0A437UI48</accession>
<keyword evidence="1" id="KW-0678">Repressor</keyword>
<sequence length="236" mass="26882">MKKYIHISNDLKNKIIDGTFKANEKLPSEKELGLEYDASKMTVKQALDILVSEGLIIKRRGSGTFIKDLSDTELKRISITNQFRGKTAEYPQNEVTSKVLNFSVVQPDEKIQEKLNISEDDFVYFIHRVRYVDGVPYAIEVTYMPINLIMNLKPTHVKHSIYDYIENGLGLVIQSAHRIITVRGATKEEAEELHMQANEPVGVAEQVGYLSNGAAFEYSTTTHHYDHFKAEMVLTK</sequence>
<keyword evidence="4" id="KW-0804">Transcription</keyword>
<dbReference type="AlphaFoldDB" id="A0A437UI48"/>
<dbReference type="GO" id="GO:0003677">
    <property type="term" value="F:DNA binding"/>
    <property type="evidence" value="ECO:0007669"/>
    <property type="project" value="UniProtKB-KW"/>
</dbReference>
<reference evidence="6 12" key="3">
    <citation type="submission" date="2023-03" db="EMBL/GenBank/DDBJ databases">
        <authorList>
            <person name="Shen W."/>
            <person name="Cai J."/>
        </authorList>
    </citation>
    <scope>NUCLEOTIDE SEQUENCE</scope>
    <source>
        <strain evidence="6">P33-2</strain>
        <strain evidence="7 12">Y2</strain>
    </source>
</reference>
<dbReference type="GO" id="GO:0003700">
    <property type="term" value="F:DNA-binding transcription factor activity"/>
    <property type="evidence" value="ECO:0007669"/>
    <property type="project" value="InterPro"/>
</dbReference>
<dbReference type="InterPro" id="IPR028978">
    <property type="entry name" value="Chorismate_lyase_/UTRA_dom_sf"/>
</dbReference>
<dbReference type="SMART" id="SM00345">
    <property type="entry name" value="HTH_GNTR"/>
    <property type="match status" value="1"/>
</dbReference>
<dbReference type="Proteomes" id="UP001264335">
    <property type="component" value="Unassembled WGS sequence"/>
</dbReference>
<comment type="caution">
    <text evidence="8">The sequence shown here is derived from an EMBL/GenBank/DDBJ whole genome shotgun (WGS) entry which is preliminary data.</text>
</comment>
<dbReference type="InterPro" id="IPR036390">
    <property type="entry name" value="WH_DNA-bd_sf"/>
</dbReference>
<dbReference type="Pfam" id="PF00392">
    <property type="entry name" value="GntR"/>
    <property type="match status" value="1"/>
</dbReference>
<reference evidence="8 10" key="2">
    <citation type="submission" date="2018-12" db="EMBL/GenBank/DDBJ databases">
        <title>A novel vanA-carrying plasmid in a clinical isolate of Enterococcus avium.</title>
        <authorList>
            <person name="Bernasconi O.J."/>
            <person name="Luzzaro F."/>
            <person name="Endimiani A."/>
        </authorList>
    </citation>
    <scope>NUCLEOTIDE SEQUENCE [LARGE SCALE GENOMIC DNA]</scope>
    <source>
        <strain evidence="8 10">LC0559/18</strain>
    </source>
</reference>
<dbReference type="InterPro" id="IPR011663">
    <property type="entry name" value="UTRA"/>
</dbReference>
<evidence type="ECO:0000256" key="1">
    <source>
        <dbReference type="ARBA" id="ARBA00022491"/>
    </source>
</evidence>
<evidence type="ECO:0000259" key="5">
    <source>
        <dbReference type="PROSITE" id="PS50949"/>
    </source>
</evidence>
<dbReference type="InterPro" id="IPR036388">
    <property type="entry name" value="WH-like_DNA-bd_sf"/>
</dbReference>
<keyword evidence="2" id="KW-0805">Transcription regulation</keyword>
<evidence type="ECO:0000313" key="9">
    <source>
        <dbReference type="EMBL" id="TRZ28803.1"/>
    </source>
</evidence>
<organism evidence="8 10">
    <name type="scientific">Enterococcus avium</name>
    <name type="common">Streptococcus avium</name>
    <dbReference type="NCBI Taxonomy" id="33945"/>
    <lineage>
        <taxon>Bacteria</taxon>
        <taxon>Bacillati</taxon>
        <taxon>Bacillota</taxon>
        <taxon>Bacilli</taxon>
        <taxon>Lactobacillales</taxon>
        <taxon>Enterococcaceae</taxon>
        <taxon>Enterococcus</taxon>
    </lineage>
</organism>
<dbReference type="SMART" id="SM00866">
    <property type="entry name" value="UTRA"/>
    <property type="match status" value="1"/>
</dbReference>
<evidence type="ECO:0000313" key="8">
    <source>
        <dbReference type="EMBL" id="RVU93231.1"/>
    </source>
</evidence>
<dbReference type="GeneID" id="69570482"/>
<dbReference type="Gene3D" id="3.40.1410.10">
    <property type="entry name" value="Chorismate lyase-like"/>
    <property type="match status" value="1"/>
</dbReference>